<keyword evidence="2" id="KW-1185">Reference proteome</keyword>
<organism evidence="1 2">
    <name type="scientific">Triparma retinervis</name>
    <dbReference type="NCBI Taxonomy" id="2557542"/>
    <lineage>
        <taxon>Eukaryota</taxon>
        <taxon>Sar</taxon>
        <taxon>Stramenopiles</taxon>
        <taxon>Ochrophyta</taxon>
        <taxon>Bolidophyceae</taxon>
        <taxon>Parmales</taxon>
        <taxon>Triparmaceae</taxon>
        <taxon>Triparma</taxon>
    </lineage>
</organism>
<protein>
    <submittedName>
        <fullName evidence="1">Uncharacterized protein</fullName>
    </submittedName>
</protein>
<dbReference type="Gene3D" id="3.90.1140.10">
    <property type="entry name" value="Cyclic phosphodiesterase"/>
    <property type="match status" value="1"/>
</dbReference>
<name>A0A9W7A172_9STRA</name>
<reference evidence="1" key="1">
    <citation type="submission" date="2022-07" db="EMBL/GenBank/DDBJ databases">
        <title>Genome analysis of Parmales, a sister group of diatoms, reveals the evolutionary specialization of diatoms from phago-mixotrophs to photoautotrophs.</title>
        <authorList>
            <person name="Ban H."/>
            <person name="Sato S."/>
            <person name="Yoshikawa S."/>
            <person name="Kazumasa Y."/>
            <person name="Nakamura Y."/>
            <person name="Ichinomiya M."/>
            <person name="Saitoh K."/>
            <person name="Sato N."/>
            <person name="Blanc-Mathieu R."/>
            <person name="Endo H."/>
            <person name="Kuwata A."/>
            <person name="Ogata H."/>
        </authorList>
    </citation>
    <scope>NUCLEOTIDE SEQUENCE</scope>
</reference>
<dbReference type="InterPro" id="IPR009097">
    <property type="entry name" value="Cyclic_Pdiesterase"/>
</dbReference>
<dbReference type="SUPFAM" id="SSF55144">
    <property type="entry name" value="LigT-like"/>
    <property type="match status" value="1"/>
</dbReference>
<dbReference type="Proteomes" id="UP001165082">
    <property type="component" value="Unassembled WGS sequence"/>
</dbReference>
<gene>
    <name evidence="1" type="ORF">TrRE_jg1481</name>
</gene>
<evidence type="ECO:0000313" key="1">
    <source>
        <dbReference type="EMBL" id="GMH64017.1"/>
    </source>
</evidence>
<feature type="non-terminal residue" evidence="1">
    <location>
        <position position="1"/>
    </location>
</feature>
<comment type="caution">
    <text evidence="1">The sequence shown here is derived from an EMBL/GenBank/DDBJ whole genome shotgun (WGS) entry which is preliminary data.</text>
</comment>
<sequence length="279" mass="31145">PPNKPSKKRPSLFQSITSSSVQTYAAGQDGGDLAALALELARTVKASDHKLSDDELSEYMTATDDDDSDVGHFNFEFGGVSIWLELDEENSTTQELQSVIDHFQGEGGEPSFPVHATVLYNMDKELLHGGDKDHMESKLEEVVSKLPSKYILLTPKRLIYFPYPVSADNGCGFGCLMPFFQMSLSPPLDLRREPKIHPLMKKGRSGSFHSLEGGKAYTPHVSIAYLDMSRTDLMNEAICEKLVKGRPGLMKPVQAKYISAWWTEGQVKDWKRICRVKLC</sequence>
<proteinExistence type="predicted"/>
<dbReference type="EMBL" id="BRXZ01003890">
    <property type="protein sequence ID" value="GMH64017.1"/>
    <property type="molecule type" value="Genomic_DNA"/>
</dbReference>
<dbReference type="OrthoDB" id="192721at2759"/>
<dbReference type="AlphaFoldDB" id="A0A9W7A172"/>
<accession>A0A9W7A172</accession>
<evidence type="ECO:0000313" key="2">
    <source>
        <dbReference type="Proteomes" id="UP001165082"/>
    </source>
</evidence>